<name>A0A2M4CCE1_9DIPT</name>
<organism evidence="2">
    <name type="scientific">Anopheles marajoara</name>
    <dbReference type="NCBI Taxonomy" id="58244"/>
    <lineage>
        <taxon>Eukaryota</taxon>
        <taxon>Metazoa</taxon>
        <taxon>Ecdysozoa</taxon>
        <taxon>Arthropoda</taxon>
        <taxon>Hexapoda</taxon>
        <taxon>Insecta</taxon>
        <taxon>Pterygota</taxon>
        <taxon>Neoptera</taxon>
        <taxon>Endopterygota</taxon>
        <taxon>Diptera</taxon>
        <taxon>Nematocera</taxon>
        <taxon>Culicoidea</taxon>
        <taxon>Culicidae</taxon>
        <taxon>Anophelinae</taxon>
        <taxon>Anopheles</taxon>
    </lineage>
</organism>
<feature type="signal peptide" evidence="1">
    <location>
        <begin position="1"/>
        <end position="24"/>
    </location>
</feature>
<evidence type="ECO:0000256" key="1">
    <source>
        <dbReference type="SAM" id="SignalP"/>
    </source>
</evidence>
<dbReference type="EMBL" id="GGFJ01013859">
    <property type="protein sequence ID" value="MBW63000.1"/>
    <property type="molecule type" value="Transcribed_RNA"/>
</dbReference>
<feature type="chain" id="PRO_5014623730" evidence="1">
    <location>
        <begin position="25"/>
        <end position="76"/>
    </location>
</feature>
<dbReference type="AlphaFoldDB" id="A0A2M4CCE1"/>
<reference evidence="2" key="1">
    <citation type="submission" date="2018-01" db="EMBL/GenBank/DDBJ databases">
        <title>An insight into the sialome of Amazonian anophelines.</title>
        <authorList>
            <person name="Ribeiro J.M."/>
            <person name="Scarpassa V."/>
            <person name="Calvo E."/>
        </authorList>
    </citation>
    <scope>NUCLEOTIDE SEQUENCE</scope>
    <source>
        <tissue evidence="2">Salivary glands</tissue>
    </source>
</reference>
<proteinExistence type="predicted"/>
<protein>
    <submittedName>
        <fullName evidence="2">Putative secreted protein</fullName>
    </submittedName>
</protein>
<accession>A0A2M4CCE1</accession>
<keyword evidence="1" id="KW-0732">Signal</keyword>
<sequence>MHTQHNGHPLLLSVLVGCCNGTGSEVEENQQQRHKWRQRCAASLRREMSARIARRKSHSLHPVSGVYFHFGCGHRT</sequence>
<evidence type="ECO:0000313" key="2">
    <source>
        <dbReference type="EMBL" id="MBW63000.1"/>
    </source>
</evidence>